<dbReference type="InterPro" id="IPR035906">
    <property type="entry name" value="MetI-like_sf"/>
</dbReference>
<comment type="subcellular location">
    <subcellularLocation>
        <location evidence="1 9">Cell membrane</location>
        <topology evidence="1 9">Multi-pass membrane protein</topology>
    </subcellularLocation>
</comment>
<dbReference type="AlphaFoldDB" id="A0A9X3WWN0"/>
<organism evidence="12 13">
    <name type="scientific">Terrihalobacillus insolitus</name>
    <dbReference type="NCBI Taxonomy" id="2950438"/>
    <lineage>
        <taxon>Bacteria</taxon>
        <taxon>Bacillati</taxon>
        <taxon>Bacillota</taxon>
        <taxon>Bacilli</taxon>
        <taxon>Bacillales</taxon>
        <taxon>Bacillaceae</taxon>
        <taxon>Terrihalobacillus</taxon>
    </lineage>
</organism>
<dbReference type="PANTHER" id="PTHR30183:SF3">
    <property type="entry name" value="MOLYBDENUM TRANSPORT SYSTEM PERMEASE PROTEIN MODB"/>
    <property type="match status" value="1"/>
</dbReference>
<dbReference type="NCBIfam" id="TIGR02141">
    <property type="entry name" value="modB_ABC"/>
    <property type="match status" value="1"/>
</dbReference>
<feature type="transmembrane region" description="Helical" evidence="9">
    <location>
        <begin position="192"/>
        <end position="210"/>
    </location>
</feature>
<evidence type="ECO:0000256" key="10">
    <source>
        <dbReference type="RuleBase" id="RU365097"/>
    </source>
</evidence>
<keyword evidence="5 10" id="KW-0500">Molybdenum</keyword>
<dbReference type="GO" id="GO:0015098">
    <property type="term" value="F:molybdate ion transmembrane transporter activity"/>
    <property type="evidence" value="ECO:0007669"/>
    <property type="project" value="UniProtKB-UniRule"/>
</dbReference>
<evidence type="ECO:0000259" key="11">
    <source>
        <dbReference type="PROSITE" id="PS50928"/>
    </source>
</evidence>
<dbReference type="Gene3D" id="1.10.3720.10">
    <property type="entry name" value="MetI-like"/>
    <property type="match status" value="1"/>
</dbReference>
<dbReference type="Pfam" id="PF00528">
    <property type="entry name" value="BPD_transp_1"/>
    <property type="match status" value="1"/>
</dbReference>
<feature type="domain" description="ABC transmembrane type-1" evidence="11">
    <location>
        <begin position="6"/>
        <end position="211"/>
    </location>
</feature>
<evidence type="ECO:0000313" key="12">
    <source>
        <dbReference type="EMBL" id="MDC3424684.1"/>
    </source>
</evidence>
<evidence type="ECO:0000256" key="6">
    <source>
        <dbReference type="ARBA" id="ARBA00022692"/>
    </source>
</evidence>
<keyword evidence="13" id="KW-1185">Reference proteome</keyword>
<evidence type="ECO:0000256" key="7">
    <source>
        <dbReference type="ARBA" id="ARBA00022989"/>
    </source>
</evidence>
<sequence>MNMSPLYLSLQISILATCIVMITGIFLARLLSVRTFKGKLVIESIIMLPMVLPPTVVGFGLLFLFGKNGLFGGLLLNWFDFQLIFTWYAAVLAAVVVSFPLMYQSAAAAFQKHDRNLEHAAYTMGASKRKVFWTISLPLAWPGILAGIVLSFARALGEFGATLMIAGYIPGKTDTLPLAIYFSVEAGDNEQAFIWVILMLSFGFLAIYWLNRWNGKNSIGFNKK</sequence>
<dbReference type="InterPro" id="IPR049783">
    <property type="entry name" value="ABC_perm_TupB-like"/>
</dbReference>
<dbReference type="RefSeq" id="WP_272436484.1">
    <property type="nucleotide sequence ID" value="NZ_JAMQKB010000007.1"/>
</dbReference>
<feature type="transmembrane region" description="Helical" evidence="9">
    <location>
        <begin position="85"/>
        <end position="110"/>
    </location>
</feature>
<evidence type="ECO:0000256" key="5">
    <source>
        <dbReference type="ARBA" id="ARBA00022505"/>
    </source>
</evidence>
<dbReference type="SUPFAM" id="SSF161098">
    <property type="entry name" value="MetI-like"/>
    <property type="match status" value="1"/>
</dbReference>
<feature type="transmembrane region" description="Helical" evidence="9">
    <location>
        <begin position="131"/>
        <end position="153"/>
    </location>
</feature>
<keyword evidence="8 9" id="KW-0472">Membrane</keyword>
<dbReference type="InterPro" id="IPR000515">
    <property type="entry name" value="MetI-like"/>
</dbReference>
<evidence type="ECO:0000256" key="2">
    <source>
        <dbReference type="ARBA" id="ARBA00007069"/>
    </source>
</evidence>
<evidence type="ECO:0000256" key="8">
    <source>
        <dbReference type="ARBA" id="ARBA00023136"/>
    </source>
</evidence>
<feature type="transmembrane region" description="Helical" evidence="9">
    <location>
        <begin position="6"/>
        <end position="28"/>
    </location>
</feature>
<evidence type="ECO:0000256" key="9">
    <source>
        <dbReference type="RuleBase" id="RU363032"/>
    </source>
</evidence>
<dbReference type="CDD" id="cd06261">
    <property type="entry name" value="TM_PBP2"/>
    <property type="match status" value="1"/>
</dbReference>
<dbReference type="GO" id="GO:0005886">
    <property type="term" value="C:plasma membrane"/>
    <property type="evidence" value="ECO:0007669"/>
    <property type="project" value="UniProtKB-SubCell"/>
</dbReference>
<dbReference type="PROSITE" id="PS50928">
    <property type="entry name" value="ABC_TM1"/>
    <property type="match status" value="1"/>
</dbReference>
<accession>A0A9X3WWN0</accession>
<keyword evidence="4 10" id="KW-1003">Cell membrane</keyword>
<dbReference type="EMBL" id="JAMQKB010000007">
    <property type="protein sequence ID" value="MDC3424684.1"/>
    <property type="molecule type" value="Genomic_DNA"/>
</dbReference>
<dbReference type="Proteomes" id="UP001145050">
    <property type="component" value="Unassembled WGS sequence"/>
</dbReference>
<comment type="function">
    <text evidence="10">Part of the binding-protein-dependent transport system for molybdenum; probably responsible for the translocation of the substrate across the membrane.</text>
</comment>
<comment type="caution">
    <text evidence="12">The sequence shown here is derived from an EMBL/GenBank/DDBJ whole genome shotgun (WGS) entry which is preliminary data.</text>
</comment>
<reference evidence="12" key="1">
    <citation type="submission" date="2022-06" db="EMBL/GenBank/DDBJ databases">
        <title>Aquibacillus sp. a new bacterium isolated from soil saline samples.</title>
        <authorList>
            <person name="Galisteo C."/>
            <person name="De La Haba R."/>
            <person name="Sanchez-Porro C."/>
            <person name="Ventosa A."/>
        </authorList>
    </citation>
    <scope>NUCLEOTIDE SEQUENCE</scope>
    <source>
        <strain evidence="12">3ASR75-11</strain>
    </source>
</reference>
<evidence type="ECO:0000256" key="3">
    <source>
        <dbReference type="ARBA" id="ARBA00022448"/>
    </source>
</evidence>
<evidence type="ECO:0000256" key="4">
    <source>
        <dbReference type="ARBA" id="ARBA00022475"/>
    </source>
</evidence>
<keyword evidence="7 9" id="KW-1133">Transmembrane helix</keyword>
<keyword evidence="6 9" id="KW-0812">Transmembrane</keyword>
<comment type="similarity">
    <text evidence="2 10">Belongs to the binding-protein-dependent transport system permease family. CysTW subfamily.</text>
</comment>
<proteinExistence type="inferred from homology"/>
<evidence type="ECO:0000256" key="1">
    <source>
        <dbReference type="ARBA" id="ARBA00004651"/>
    </source>
</evidence>
<evidence type="ECO:0000313" key="13">
    <source>
        <dbReference type="Proteomes" id="UP001145050"/>
    </source>
</evidence>
<gene>
    <name evidence="12" type="primary">modB</name>
    <name evidence="12" type="ORF">NC797_09195</name>
</gene>
<protein>
    <recommendedName>
        <fullName evidence="10">Molybdenum transport system permease</fullName>
    </recommendedName>
</protein>
<dbReference type="InterPro" id="IPR011867">
    <property type="entry name" value="ModB_ABC"/>
</dbReference>
<feature type="transmembrane region" description="Helical" evidence="9">
    <location>
        <begin position="40"/>
        <end position="65"/>
    </location>
</feature>
<keyword evidence="3 9" id="KW-0813">Transport</keyword>
<dbReference type="NCBIfam" id="NF038017">
    <property type="entry name" value="ABC_perm1"/>
    <property type="match status" value="1"/>
</dbReference>
<dbReference type="PANTHER" id="PTHR30183">
    <property type="entry name" value="MOLYBDENUM TRANSPORT SYSTEM PERMEASE PROTEIN MODB"/>
    <property type="match status" value="1"/>
</dbReference>
<name>A0A9X3WWN0_9BACI</name>